<dbReference type="GO" id="GO:0052618">
    <property type="term" value="F:coenzyme F420-0:L-glutamate ligase activity"/>
    <property type="evidence" value="ECO:0007669"/>
    <property type="project" value="TreeGrafter"/>
</dbReference>
<dbReference type="Proteomes" id="UP000178432">
    <property type="component" value="Unassembled WGS sequence"/>
</dbReference>
<proteinExistence type="predicted"/>
<reference evidence="2 3" key="1">
    <citation type="journal article" date="2016" name="Nat. Commun.">
        <title>Thousands of microbial genomes shed light on interconnected biogeochemical processes in an aquifer system.</title>
        <authorList>
            <person name="Anantharaman K."/>
            <person name="Brown C.T."/>
            <person name="Hug L.A."/>
            <person name="Sharon I."/>
            <person name="Castelle C.J."/>
            <person name="Probst A.J."/>
            <person name="Thomas B.C."/>
            <person name="Singh A."/>
            <person name="Wilkins M.J."/>
            <person name="Karaoz U."/>
            <person name="Brodie E.L."/>
            <person name="Williams K.H."/>
            <person name="Hubbard S.S."/>
            <person name="Banfield J.F."/>
        </authorList>
    </citation>
    <scope>NUCLEOTIDE SEQUENCE [LARGE SCALE GENOMIC DNA]</scope>
</reference>
<name>A0A1G1Y0A8_9BACT</name>
<dbReference type="Gene3D" id="3.90.1660.10">
    <property type="entry name" value="CofE-like domain"/>
    <property type="match status" value="1"/>
</dbReference>
<feature type="domain" description="Coenzyme F420:L-glutamate ligase-like" evidence="1">
    <location>
        <begin position="6"/>
        <end position="199"/>
    </location>
</feature>
<accession>A0A1G1Y0A8</accession>
<organism evidence="2 3">
    <name type="scientific">Candidatus Buchananbacteria bacterium RIFCSPHIGHO2_01_FULL_46_12</name>
    <dbReference type="NCBI Taxonomy" id="1797536"/>
    <lineage>
        <taxon>Bacteria</taxon>
        <taxon>Candidatus Buchananiibacteriota</taxon>
    </lineage>
</organism>
<sequence>MIIRPIKTRVFQEGDDLFDFAADYVKKLPEKSVIAVTSKIAALAERRTAVIKNAKTKEILIRQESELAIPAKPVWLTVKDGMIMASAGIDESNANGKLIFLPKDSFKTAHDLRNKLRHKYKVKFLGVLITDSRTMPLRAGVIGSAIGYAGFRGLKDYRGRPDIFGRKFKFSRTNAADGLAAAAVLTMGEGNEQQPLAIIEKAPVEFCDKIDRLELCIDIQEDMYRPLFSTAKLKKRISEANKLKRH</sequence>
<evidence type="ECO:0000313" key="2">
    <source>
        <dbReference type="EMBL" id="OGY45793.1"/>
    </source>
</evidence>
<protein>
    <recommendedName>
        <fullName evidence="1">Coenzyme F420:L-glutamate ligase-like domain-containing protein</fullName>
    </recommendedName>
</protein>
<evidence type="ECO:0000259" key="1">
    <source>
        <dbReference type="Pfam" id="PF01996"/>
    </source>
</evidence>
<dbReference type="PANTHER" id="PTHR47917">
    <property type="match status" value="1"/>
</dbReference>
<evidence type="ECO:0000313" key="3">
    <source>
        <dbReference type="Proteomes" id="UP000178432"/>
    </source>
</evidence>
<dbReference type="Pfam" id="PF01996">
    <property type="entry name" value="F420_ligase"/>
    <property type="match status" value="1"/>
</dbReference>
<dbReference type="AlphaFoldDB" id="A0A1G1Y0A8"/>
<comment type="caution">
    <text evidence="2">The sequence shown here is derived from an EMBL/GenBank/DDBJ whole genome shotgun (WGS) entry which is preliminary data.</text>
</comment>
<dbReference type="SUPFAM" id="SSF144010">
    <property type="entry name" value="CofE-like"/>
    <property type="match status" value="1"/>
</dbReference>
<gene>
    <name evidence="2" type="ORF">A2663_01520</name>
</gene>
<dbReference type="EMBL" id="MHIF01000072">
    <property type="protein sequence ID" value="OGY45793.1"/>
    <property type="molecule type" value="Genomic_DNA"/>
</dbReference>
<dbReference type="Gene3D" id="3.30.1330.100">
    <property type="entry name" value="CofE-like"/>
    <property type="match status" value="1"/>
</dbReference>
<dbReference type="InterPro" id="IPR002847">
    <property type="entry name" value="F420-0_gamma-glut_ligase-dom"/>
</dbReference>
<dbReference type="PANTHER" id="PTHR47917:SF1">
    <property type="entry name" value="COENZYME F420:L-GLUTAMATE LIGASE"/>
    <property type="match status" value="1"/>
</dbReference>